<dbReference type="AlphaFoldDB" id="A0A1S9PIK4"/>
<dbReference type="STRING" id="1792845.BC343_22765"/>
<reference evidence="2 3" key="1">
    <citation type="submission" date="2016-07" db="EMBL/GenBank/DDBJ databases">
        <title>Genomic analysis of zinc-resistant bacterium Mucilaginibacter pedocola TBZ30.</title>
        <authorList>
            <person name="Huang J."/>
            <person name="Tang J."/>
        </authorList>
    </citation>
    <scope>NUCLEOTIDE SEQUENCE [LARGE SCALE GENOMIC DNA]</scope>
    <source>
        <strain evidence="2 3">TBZ30</strain>
    </source>
</reference>
<dbReference type="Proteomes" id="UP000189739">
    <property type="component" value="Unassembled WGS sequence"/>
</dbReference>
<sequence>MKKLSLLLLLALPTLLFTQMANAQRTIMLGRDGVPLANKDYTDVVGSPYLNKEWGDGTVLLENGESLKDLKLKYNVMENILSFTDKPDGSEYGFKEPIKEFTITYNDEDQSVTKRFRSGYNGIYKTTPKSFFEVVADGKTQLLKRNNMGIVMSTVYNSASVTKNFKDDYNYYLVIDGAAQPIKNDPKAIIAKLPEAQQAKLTEYVKTKKLKKADADLAELINYYNTL</sequence>
<gene>
    <name evidence="2" type="ORF">BC343_22765</name>
</gene>
<protein>
    <submittedName>
        <fullName evidence="2">Uncharacterized protein</fullName>
    </submittedName>
</protein>
<dbReference type="RefSeq" id="WP_078347117.1">
    <property type="nucleotide sequence ID" value="NZ_MBTF01000004.1"/>
</dbReference>
<keyword evidence="3" id="KW-1185">Reference proteome</keyword>
<comment type="caution">
    <text evidence="2">The sequence shown here is derived from an EMBL/GenBank/DDBJ whole genome shotgun (WGS) entry which is preliminary data.</text>
</comment>
<feature type="signal peptide" evidence="1">
    <location>
        <begin position="1"/>
        <end position="23"/>
    </location>
</feature>
<evidence type="ECO:0000313" key="3">
    <source>
        <dbReference type="Proteomes" id="UP000189739"/>
    </source>
</evidence>
<keyword evidence="1" id="KW-0732">Signal</keyword>
<feature type="chain" id="PRO_5012187995" evidence="1">
    <location>
        <begin position="24"/>
        <end position="227"/>
    </location>
</feature>
<proteinExistence type="predicted"/>
<evidence type="ECO:0000256" key="1">
    <source>
        <dbReference type="SAM" id="SignalP"/>
    </source>
</evidence>
<dbReference type="OrthoDB" id="680837at2"/>
<evidence type="ECO:0000313" key="2">
    <source>
        <dbReference type="EMBL" id="OOQ60800.1"/>
    </source>
</evidence>
<organism evidence="2 3">
    <name type="scientific">Mucilaginibacter pedocola</name>
    <dbReference type="NCBI Taxonomy" id="1792845"/>
    <lineage>
        <taxon>Bacteria</taxon>
        <taxon>Pseudomonadati</taxon>
        <taxon>Bacteroidota</taxon>
        <taxon>Sphingobacteriia</taxon>
        <taxon>Sphingobacteriales</taxon>
        <taxon>Sphingobacteriaceae</taxon>
        <taxon>Mucilaginibacter</taxon>
    </lineage>
</organism>
<dbReference type="EMBL" id="MBTF01000004">
    <property type="protein sequence ID" value="OOQ60800.1"/>
    <property type="molecule type" value="Genomic_DNA"/>
</dbReference>
<accession>A0A1S9PIK4</accession>
<name>A0A1S9PIK4_9SPHI</name>